<evidence type="ECO:0000256" key="11">
    <source>
        <dbReference type="ARBA" id="ARBA00033660"/>
    </source>
</evidence>
<comment type="catalytic activity">
    <reaction evidence="11">
        <text>glyoxylate + L-alanine = glycine + pyruvate</text>
        <dbReference type="Rhea" id="RHEA:24248"/>
        <dbReference type="ChEBI" id="CHEBI:15361"/>
        <dbReference type="ChEBI" id="CHEBI:36655"/>
        <dbReference type="ChEBI" id="CHEBI:57305"/>
        <dbReference type="ChEBI" id="CHEBI:57972"/>
        <dbReference type="EC" id="2.6.1.44"/>
    </reaction>
    <physiologicalReaction direction="left-to-right" evidence="11">
        <dbReference type="Rhea" id="RHEA:24249"/>
    </physiologicalReaction>
</comment>
<dbReference type="GO" id="GO:0019481">
    <property type="term" value="P:L-alanine catabolic process, by transamination"/>
    <property type="evidence" value="ECO:0007669"/>
    <property type="project" value="TreeGrafter"/>
</dbReference>
<dbReference type="InterPro" id="IPR015424">
    <property type="entry name" value="PyrdxlP-dep_Trfase"/>
</dbReference>
<comment type="catalytic activity">
    <reaction evidence="20">
        <text>(R)-3-amino-2-methylpropanoate + pyruvate = 2-methyl-3-oxopropanoate + L-alanine</text>
        <dbReference type="Rhea" id="RHEA:18393"/>
        <dbReference type="ChEBI" id="CHEBI:15361"/>
        <dbReference type="ChEBI" id="CHEBI:57700"/>
        <dbReference type="ChEBI" id="CHEBI:57731"/>
        <dbReference type="ChEBI" id="CHEBI:57972"/>
        <dbReference type="EC" id="2.6.1.40"/>
    </reaction>
    <physiologicalReaction direction="left-to-right" evidence="20">
        <dbReference type="Rhea" id="RHEA:18394"/>
    </physiologicalReaction>
</comment>
<evidence type="ECO:0000256" key="28">
    <source>
        <dbReference type="ARBA" id="ARBA00044055"/>
    </source>
</evidence>
<evidence type="ECO:0000256" key="9">
    <source>
        <dbReference type="ARBA" id="ARBA00022946"/>
    </source>
</evidence>
<keyword evidence="10" id="KW-0496">Mitochondrion</keyword>
<comment type="catalytic activity">
    <reaction evidence="21">
        <text>N(omega),N(omega)-dimethyl-L-arginine + oxaloacetate = 5-(3,3-dimethylguanidino)-2-oxopentanoate + L-aspartate</text>
        <dbReference type="Rhea" id="RHEA:77343"/>
        <dbReference type="ChEBI" id="CHEBI:16452"/>
        <dbReference type="ChEBI" id="CHEBI:29991"/>
        <dbReference type="ChEBI" id="CHEBI:58326"/>
        <dbReference type="ChEBI" id="CHEBI:197301"/>
    </reaction>
</comment>
<dbReference type="GO" id="GO:0047305">
    <property type="term" value="F:(R)-3-amino-2-methylpropionate-pyruvate transaminase activity"/>
    <property type="evidence" value="ECO:0007669"/>
    <property type="project" value="UniProtKB-EC"/>
</dbReference>
<dbReference type="EC" id="2.6.1.18" evidence="28"/>
<evidence type="ECO:0000256" key="10">
    <source>
        <dbReference type="ARBA" id="ARBA00023128"/>
    </source>
</evidence>
<comment type="catalytic activity">
    <reaction evidence="33">
        <text>2-oxohexanoate + N(omega),N(omega)-dimethyl-L-arginine = L-2-aminohexanoate + 5-(3,3-dimethylguanidino)-2-oxopentanoate</text>
        <dbReference type="Rhea" id="RHEA:77363"/>
        <dbReference type="ChEBI" id="CHEBI:35177"/>
        <dbReference type="ChEBI" id="CHEBI:58326"/>
        <dbReference type="ChEBI" id="CHEBI:58455"/>
        <dbReference type="ChEBI" id="CHEBI:197301"/>
    </reaction>
</comment>
<comment type="subunit">
    <text evidence="4">Homotetramer.</text>
</comment>
<evidence type="ECO:0000256" key="29">
    <source>
        <dbReference type="ARBA" id="ARBA00044257"/>
    </source>
</evidence>
<keyword evidence="7 40" id="KW-0808">Transferase</keyword>
<reference evidence="40 41" key="1">
    <citation type="submission" date="2015-09" db="EMBL/GenBank/DDBJ databases">
        <title>Draft genome of the parasitic nematode Teladorsagia circumcincta isolate WARC Sus (inbred).</title>
        <authorList>
            <person name="Mitreva M."/>
        </authorList>
    </citation>
    <scope>NUCLEOTIDE SEQUENCE [LARGE SCALE GENOMIC DNA]</scope>
    <source>
        <strain evidence="40 41">S</strain>
    </source>
</reference>
<evidence type="ECO:0000256" key="15">
    <source>
        <dbReference type="ARBA" id="ARBA00041845"/>
    </source>
</evidence>
<evidence type="ECO:0000256" key="33">
    <source>
        <dbReference type="ARBA" id="ARBA00048500"/>
    </source>
</evidence>
<evidence type="ECO:0000256" key="8">
    <source>
        <dbReference type="ARBA" id="ARBA00022898"/>
    </source>
</evidence>
<dbReference type="Pfam" id="PF00202">
    <property type="entry name" value="Aminotran_3"/>
    <property type="match status" value="1"/>
</dbReference>
<dbReference type="EC" id="2.6.1.40" evidence="12"/>
<dbReference type="CDD" id="cd00610">
    <property type="entry name" value="OAT_like"/>
    <property type="match status" value="1"/>
</dbReference>
<gene>
    <name evidence="40" type="ORF">TELCIR_06754</name>
</gene>
<dbReference type="Gene3D" id="3.40.640.10">
    <property type="entry name" value="Type I PLP-dependent aspartate aminotransferase-like (Major domain)"/>
    <property type="match status" value="1"/>
</dbReference>
<evidence type="ECO:0000256" key="1">
    <source>
        <dbReference type="ARBA" id="ARBA00001933"/>
    </source>
</evidence>
<evidence type="ECO:0000256" key="37">
    <source>
        <dbReference type="ARBA" id="ARBA00049480"/>
    </source>
</evidence>
<organism evidence="40 41">
    <name type="scientific">Teladorsagia circumcincta</name>
    <name type="common">Brown stomach worm</name>
    <name type="synonym">Ostertagia circumcincta</name>
    <dbReference type="NCBI Taxonomy" id="45464"/>
    <lineage>
        <taxon>Eukaryota</taxon>
        <taxon>Metazoa</taxon>
        <taxon>Ecdysozoa</taxon>
        <taxon>Nematoda</taxon>
        <taxon>Chromadorea</taxon>
        <taxon>Rhabditida</taxon>
        <taxon>Rhabditina</taxon>
        <taxon>Rhabditomorpha</taxon>
        <taxon>Strongyloidea</taxon>
        <taxon>Trichostrongylidae</taxon>
        <taxon>Teladorsagia</taxon>
    </lineage>
</organism>
<dbReference type="EC" id="2.6.1.44" evidence="5"/>
<evidence type="ECO:0000256" key="39">
    <source>
        <dbReference type="RuleBase" id="RU003560"/>
    </source>
</evidence>
<evidence type="ECO:0000256" key="25">
    <source>
        <dbReference type="ARBA" id="ARBA00043798"/>
    </source>
</evidence>
<comment type="subcellular location">
    <subcellularLocation>
        <location evidence="2">Mitochondrion</location>
    </subcellularLocation>
</comment>
<proteinExistence type="inferred from homology"/>
<evidence type="ECO:0000256" key="35">
    <source>
        <dbReference type="ARBA" id="ARBA00048760"/>
    </source>
</evidence>
<evidence type="ECO:0000256" key="26">
    <source>
        <dbReference type="ARBA" id="ARBA00043825"/>
    </source>
</evidence>
<evidence type="ECO:0000256" key="27">
    <source>
        <dbReference type="ARBA" id="ARBA00043826"/>
    </source>
</evidence>
<evidence type="ECO:0000256" key="22">
    <source>
        <dbReference type="ARBA" id="ARBA00043751"/>
    </source>
</evidence>
<comment type="catalytic activity">
    <reaction evidence="31">
        <text>N(omega),N(omega)-dimethyl-L-arginine + glyoxylate = 5-(3,3-dimethylguanidino)-2-oxopentanoate + glycine</text>
        <dbReference type="Rhea" id="RHEA:77311"/>
        <dbReference type="ChEBI" id="CHEBI:36655"/>
        <dbReference type="ChEBI" id="CHEBI:57305"/>
        <dbReference type="ChEBI" id="CHEBI:58326"/>
        <dbReference type="ChEBI" id="CHEBI:197301"/>
    </reaction>
</comment>
<dbReference type="EMBL" id="KZ345977">
    <property type="protein sequence ID" value="PIO71350.1"/>
    <property type="molecule type" value="Genomic_DNA"/>
</dbReference>
<evidence type="ECO:0000256" key="36">
    <source>
        <dbReference type="ARBA" id="ARBA00048916"/>
    </source>
</evidence>
<dbReference type="PANTHER" id="PTHR45688:SF3">
    <property type="entry name" value="ALANINE--GLYOXYLATE AMINOTRANSFERASE 2, MITOCHONDRIAL"/>
    <property type="match status" value="1"/>
</dbReference>
<evidence type="ECO:0000256" key="6">
    <source>
        <dbReference type="ARBA" id="ARBA00022576"/>
    </source>
</evidence>
<comment type="catalytic activity">
    <reaction evidence="25">
        <text>N(omega),N('omega)-dimethyl-L-arginine + pyruvate = 5-(3,3'-dimethylguanidino)-2-oxopentanoate + L-alanine</text>
        <dbReference type="Rhea" id="RHEA:77307"/>
        <dbReference type="ChEBI" id="CHEBI:15361"/>
        <dbReference type="ChEBI" id="CHEBI:57972"/>
        <dbReference type="ChEBI" id="CHEBI:197308"/>
        <dbReference type="ChEBI" id="CHEBI:197310"/>
    </reaction>
</comment>
<comment type="catalytic activity">
    <reaction evidence="27">
        <text>2-oxopentanoate + N(omega),N(omega)-dimethyl-L-arginine = 5-(3,3-dimethylguanidino)-2-oxopentanoate + L-2-aminopentanoate</text>
        <dbReference type="Rhea" id="RHEA:77359"/>
        <dbReference type="ChEBI" id="CHEBI:28644"/>
        <dbReference type="ChEBI" id="CHEBI:58326"/>
        <dbReference type="ChEBI" id="CHEBI:58441"/>
        <dbReference type="ChEBI" id="CHEBI:197301"/>
    </reaction>
</comment>
<evidence type="ECO:0000256" key="31">
    <source>
        <dbReference type="ARBA" id="ARBA00047892"/>
    </source>
</evidence>
<comment type="catalytic activity">
    <reaction evidence="37">
        <text>N(omega),N('omega)-dimethyl-L-arginine + glyoxylate = 5-(3,3'-dimethylguanidino)-2-oxopentanoate + glycine</text>
        <dbReference type="Rhea" id="RHEA:77315"/>
        <dbReference type="ChEBI" id="CHEBI:36655"/>
        <dbReference type="ChEBI" id="CHEBI:57305"/>
        <dbReference type="ChEBI" id="CHEBI:197308"/>
        <dbReference type="ChEBI" id="CHEBI:197310"/>
    </reaction>
</comment>
<dbReference type="GO" id="GO:0005739">
    <property type="term" value="C:mitochondrion"/>
    <property type="evidence" value="ECO:0007669"/>
    <property type="project" value="UniProtKB-SubCell"/>
</dbReference>
<dbReference type="GO" id="GO:0016223">
    <property type="term" value="F:beta-alanine:pyruvate transaminase activity"/>
    <property type="evidence" value="ECO:0007669"/>
    <property type="project" value="UniProtKB-EC"/>
</dbReference>
<keyword evidence="41" id="KW-1185">Reference proteome</keyword>
<evidence type="ECO:0000313" key="40">
    <source>
        <dbReference type="EMBL" id="PIO71350.1"/>
    </source>
</evidence>
<comment type="function">
    <text evidence="38">Multifunctional aminotransferase with a broad substrate specificity. Catalyzes the conversion of glyoxylate to glycine using alanine as the amino donor. Catalyzes metabolism of not L- but the D-isomer of D-beta-aminoisobutyric acid to generate 2-methyl-3-oxopropanoate and alanine. Catalyzes the transfer of the amino group from beta-alanine to pyruvate to yield L-alanine and 3-oxopropanoate. Can metabolize NG-monomethyl-L-arginine (NMMA), asymmetric NG,NG-dimethyl-L-arginine (ADMA) and symmetric NG,N'G-dimethyl-L-arginine (SDMA). ADMA is a potent inhibitor of nitric-oxide (NO) synthase, and this activity provides mechanism through which the kidney regulates blood pressure.</text>
</comment>
<evidence type="ECO:0000256" key="24">
    <source>
        <dbReference type="ARBA" id="ARBA00043777"/>
    </source>
</evidence>
<sequence>MHDTAVSRQVNMQRVQQLKSFIPKSTIVYYRQPLLITKGEMQYLYDSDGKKYLDMFAGIVTVSVGHCHPKVNAALKAQLDKLWHTTSIYYTEPILEYAQKLTSKFPSHMKVCFFTNSGSEANDLALTLARVHTGRFDVLSMRNGYHGMTQAVIGATNIGTWKQPMPSGFGVLKAMTADPYSGPWGGKKCRDSPIQTKRDCSCKDGECKATDNYMRQFEETLRHDFPAATGPAAVLAESIQGVGGTMQFTKGFLKRAFEAVHKRGGLAISDEVQTGFGRLGSHFWGFEAQDAKPDIVTMAKGIGNGFPLGAVVTTEEVAASFGKALYFNTFGGNPMASVVGKTVLEVIEEEKLQENCAVVGEYFLKQLASIDSPLIGDVRGKGLMIGVELIDENGKPLPVDRVGNIFEGVKDGGVLLGKGGINGNVFRIKPPMCITKKDVDTCVSAIADALKQELK</sequence>
<evidence type="ECO:0000256" key="18">
    <source>
        <dbReference type="ARBA" id="ARBA00043669"/>
    </source>
</evidence>
<evidence type="ECO:0000256" key="7">
    <source>
        <dbReference type="ARBA" id="ARBA00022679"/>
    </source>
</evidence>
<comment type="catalytic activity">
    <reaction evidence="19">
        <text>(2S)-2-aminobutanoate + glyoxylate = 2-oxobutanoate + glycine</text>
        <dbReference type="Rhea" id="RHEA:77339"/>
        <dbReference type="ChEBI" id="CHEBI:16763"/>
        <dbReference type="ChEBI" id="CHEBI:36655"/>
        <dbReference type="ChEBI" id="CHEBI:57305"/>
        <dbReference type="ChEBI" id="CHEBI:74359"/>
    </reaction>
</comment>
<comment type="catalytic activity">
    <reaction evidence="23">
        <text>N(omega)-methyl-L-arginine + pyruvate = 5-(3-methylguanidino)-2-oxopentanoate + L-alanine</text>
        <dbReference type="Rhea" id="RHEA:77319"/>
        <dbReference type="ChEBI" id="CHEBI:15361"/>
        <dbReference type="ChEBI" id="CHEBI:57972"/>
        <dbReference type="ChEBI" id="CHEBI:114953"/>
        <dbReference type="ChEBI" id="CHEBI:197314"/>
    </reaction>
</comment>
<dbReference type="SUPFAM" id="SSF53383">
    <property type="entry name" value="PLP-dependent transferases"/>
    <property type="match status" value="1"/>
</dbReference>
<dbReference type="InterPro" id="IPR005814">
    <property type="entry name" value="Aminotrans_3"/>
</dbReference>
<evidence type="ECO:0000256" key="19">
    <source>
        <dbReference type="ARBA" id="ARBA00043679"/>
    </source>
</evidence>
<dbReference type="FunFam" id="3.40.640.10:FF:000055">
    <property type="entry name" value="Alanine--glyoxylate aminotransferase 2, mitochondrial"/>
    <property type="match status" value="1"/>
</dbReference>
<accession>A0A2G9UPI3</accession>
<evidence type="ECO:0000256" key="12">
    <source>
        <dbReference type="ARBA" id="ARBA00039130"/>
    </source>
</evidence>
<name>A0A2G9UPI3_TELCI</name>
<evidence type="ECO:0000256" key="5">
    <source>
        <dbReference type="ARBA" id="ARBA00013049"/>
    </source>
</evidence>
<comment type="catalytic activity">
    <reaction evidence="34">
        <text>N(omega),N(omega)-dimethyl-L-arginine + 2-oxobutanoate = 5-(3,3-dimethylguanidino)-2-oxopentanoate + (2S)-2-aminobutanoate</text>
        <dbReference type="Rhea" id="RHEA:77351"/>
        <dbReference type="ChEBI" id="CHEBI:16763"/>
        <dbReference type="ChEBI" id="CHEBI:58326"/>
        <dbReference type="ChEBI" id="CHEBI:74359"/>
        <dbReference type="ChEBI" id="CHEBI:197301"/>
    </reaction>
</comment>
<keyword evidence="9" id="KW-0809">Transit peptide</keyword>
<dbReference type="InterPro" id="IPR015421">
    <property type="entry name" value="PyrdxlP-dep_Trfase_major"/>
</dbReference>
<dbReference type="PIRSF" id="PIRSF000521">
    <property type="entry name" value="Transaminase_4ab_Lys_Orn"/>
    <property type="match status" value="1"/>
</dbReference>
<keyword evidence="6 40" id="KW-0032">Aminotransferase</keyword>
<evidence type="ECO:0000256" key="38">
    <source>
        <dbReference type="ARBA" id="ARBA00058068"/>
    </source>
</evidence>
<dbReference type="Gene3D" id="3.90.1150.10">
    <property type="entry name" value="Aspartate Aminotransferase, domain 1"/>
    <property type="match status" value="1"/>
</dbReference>
<dbReference type="InterPro" id="IPR015422">
    <property type="entry name" value="PyrdxlP-dep_Trfase_small"/>
</dbReference>
<evidence type="ECO:0000256" key="23">
    <source>
        <dbReference type="ARBA" id="ARBA00043758"/>
    </source>
</evidence>
<comment type="catalytic activity">
    <reaction evidence="18">
        <text>N(omega),N(omega)-dimethyl-L-arginine + pyruvate = 5-(3,3-dimethylguanidino)-2-oxopentanoate + L-alanine</text>
        <dbReference type="Rhea" id="RHEA:77303"/>
        <dbReference type="ChEBI" id="CHEBI:15361"/>
        <dbReference type="ChEBI" id="CHEBI:57972"/>
        <dbReference type="ChEBI" id="CHEBI:58326"/>
        <dbReference type="ChEBI" id="CHEBI:197301"/>
    </reaction>
</comment>
<evidence type="ECO:0000256" key="21">
    <source>
        <dbReference type="ARBA" id="ARBA00043749"/>
    </source>
</evidence>
<evidence type="ECO:0000256" key="3">
    <source>
        <dbReference type="ARBA" id="ARBA00008954"/>
    </source>
</evidence>
<evidence type="ECO:0000256" key="2">
    <source>
        <dbReference type="ARBA" id="ARBA00004173"/>
    </source>
</evidence>
<evidence type="ECO:0000256" key="13">
    <source>
        <dbReference type="ARBA" id="ARBA00039862"/>
    </source>
</evidence>
<dbReference type="GO" id="GO:0030170">
    <property type="term" value="F:pyridoxal phosphate binding"/>
    <property type="evidence" value="ECO:0007669"/>
    <property type="project" value="InterPro"/>
</dbReference>
<dbReference type="AlphaFoldDB" id="A0A2G9UPI3"/>
<comment type="catalytic activity">
    <reaction evidence="32">
        <text>L-ornithine + glyoxylate = 5-amino-2-oxopentanoate + glycine</text>
        <dbReference type="Rhea" id="RHEA:77331"/>
        <dbReference type="ChEBI" id="CHEBI:36655"/>
        <dbReference type="ChEBI" id="CHEBI:46911"/>
        <dbReference type="ChEBI" id="CHEBI:57305"/>
        <dbReference type="ChEBI" id="CHEBI:58802"/>
    </reaction>
</comment>
<evidence type="ECO:0000256" key="32">
    <source>
        <dbReference type="ARBA" id="ARBA00048264"/>
    </source>
</evidence>
<dbReference type="Proteomes" id="UP000230423">
    <property type="component" value="Unassembled WGS sequence"/>
</dbReference>
<comment type="catalytic activity">
    <reaction evidence="36">
        <text>oxaloacetate + L-alanine = L-aspartate + pyruvate</text>
        <dbReference type="Rhea" id="RHEA:77347"/>
        <dbReference type="ChEBI" id="CHEBI:15361"/>
        <dbReference type="ChEBI" id="CHEBI:16452"/>
        <dbReference type="ChEBI" id="CHEBI:29991"/>
        <dbReference type="ChEBI" id="CHEBI:57972"/>
    </reaction>
</comment>
<comment type="catalytic activity">
    <reaction evidence="22">
        <text>2-oxobutanoate + L-alanine = (2S)-2-aminobutanoate + pyruvate</text>
        <dbReference type="Rhea" id="RHEA:77355"/>
        <dbReference type="ChEBI" id="CHEBI:15361"/>
        <dbReference type="ChEBI" id="CHEBI:16763"/>
        <dbReference type="ChEBI" id="CHEBI:57972"/>
        <dbReference type="ChEBI" id="CHEBI:74359"/>
        <dbReference type="EC" id="2.6.1.44"/>
    </reaction>
</comment>
<evidence type="ECO:0000313" key="41">
    <source>
        <dbReference type="Proteomes" id="UP000230423"/>
    </source>
</evidence>
<dbReference type="PANTHER" id="PTHR45688">
    <property type="match status" value="1"/>
</dbReference>
<evidence type="ECO:0000256" key="16">
    <source>
        <dbReference type="ARBA" id="ARBA00042611"/>
    </source>
</evidence>
<comment type="catalytic activity">
    <reaction evidence="26">
        <text>3-oxopropanoate + L-alanine = beta-alanine + pyruvate</text>
        <dbReference type="Rhea" id="RHEA:14077"/>
        <dbReference type="ChEBI" id="CHEBI:15361"/>
        <dbReference type="ChEBI" id="CHEBI:33190"/>
        <dbReference type="ChEBI" id="CHEBI:57966"/>
        <dbReference type="ChEBI" id="CHEBI:57972"/>
        <dbReference type="EC" id="2.6.1.18"/>
    </reaction>
    <physiologicalReaction direction="right-to-left" evidence="26">
        <dbReference type="Rhea" id="RHEA:14079"/>
    </physiologicalReaction>
</comment>
<keyword evidence="8 39" id="KW-0663">Pyridoxal phosphate</keyword>
<comment type="catalytic activity">
    <reaction evidence="24">
        <text>L-ornithine + pyruvate = 5-amino-2-oxopentanoate + L-alanine</text>
        <dbReference type="Rhea" id="RHEA:77327"/>
        <dbReference type="ChEBI" id="CHEBI:15361"/>
        <dbReference type="ChEBI" id="CHEBI:46911"/>
        <dbReference type="ChEBI" id="CHEBI:57972"/>
        <dbReference type="ChEBI" id="CHEBI:58802"/>
    </reaction>
</comment>
<evidence type="ECO:0000256" key="14">
    <source>
        <dbReference type="ARBA" id="ARBA00041662"/>
    </source>
</evidence>
<evidence type="ECO:0000256" key="20">
    <source>
        <dbReference type="ARBA" id="ARBA00043726"/>
    </source>
</evidence>
<dbReference type="GO" id="GO:0009436">
    <property type="term" value="P:glyoxylate catabolic process"/>
    <property type="evidence" value="ECO:0007669"/>
    <property type="project" value="TreeGrafter"/>
</dbReference>
<evidence type="ECO:0000256" key="30">
    <source>
        <dbReference type="ARBA" id="ARBA00044258"/>
    </source>
</evidence>
<dbReference type="GO" id="GO:0008453">
    <property type="term" value="F:alanine-glyoxylate transaminase activity"/>
    <property type="evidence" value="ECO:0007669"/>
    <property type="project" value="UniProtKB-EC"/>
</dbReference>
<evidence type="ECO:0000256" key="17">
    <source>
        <dbReference type="ARBA" id="ARBA00042669"/>
    </source>
</evidence>
<evidence type="ECO:0000256" key="4">
    <source>
        <dbReference type="ARBA" id="ARBA00011881"/>
    </source>
</evidence>
<comment type="cofactor">
    <cofactor evidence="1">
        <name>pyridoxal 5'-phosphate</name>
        <dbReference type="ChEBI" id="CHEBI:597326"/>
    </cofactor>
</comment>
<evidence type="ECO:0000256" key="34">
    <source>
        <dbReference type="ARBA" id="ARBA00048560"/>
    </source>
</evidence>
<comment type="similarity">
    <text evidence="3 39">Belongs to the class-III pyridoxal-phosphate-dependent aminotransferase family.</text>
</comment>
<protein>
    <recommendedName>
        <fullName evidence="13">Alanine--glyoxylate aminotransferase 2, mitochondrial</fullName>
        <ecNumber evidence="28">2.6.1.18</ecNumber>
        <ecNumber evidence="12">2.6.1.40</ecNumber>
        <ecNumber evidence="5">2.6.1.44</ecNumber>
    </recommendedName>
    <alternativeName>
        <fullName evidence="14">(R)-3-amino-2-methylpropionate--pyruvate transaminase</fullName>
    </alternativeName>
    <alternativeName>
        <fullName evidence="16">Beta-ALAAT II</fullName>
    </alternativeName>
    <alternativeName>
        <fullName evidence="17">Beta-alanine-pyruvate aminotransferase</fullName>
    </alternativeName>
    <alternativeName>
        <fullName evidence="30">D-3-aminoisobutyrate-pyruvate aminotransferase</fullName>
    </alternativeName>
    <alternativeName>
        <fullName evidence="15">D-AIBAT</fullName>
    </alternativeName>
    <alternativeName>
        <fullName evidence="29">D-beta-aminoisobutyrate-pyruvate aminotransferase</fullName>
    </alternativeName>
</protein>
<dbReference type="OrthoDB" id="10261433at2759"/>
<comment type="catalytic activity">
    <reaction evidence="35">
        <text>N(omega)-methyl-L-arginine + glyoxylate = 5-(3-methylguanidino)-2-oxopentanoate + glycine</text>
        <dbReference type="Rhea" id="RHEA:77323"/>
        <dbReference type="ChEBI" id="CHEBI:36655"/>
        <dbReference type="ChEBI" id="CHEBI:57305"/>
        <dbReference type="ChEBI" id="CHEBI:114953"/>
        <dbReference type="ChEBI" id="CHEBI:197314"/>
    </reaction>
</comment>